<proteinExistence type="predicted"/>
<comment type="caution">
    <text evidence="1">The sequence shown here is derived from an EMBL/GenBank/DDBJ whole genome shotgun (WGS) entry which is preliminary data.</text>
</comment>
<evidence type="ECO:0000313" key="1">
    <source>
        <dbReference type="EMBL" id="KAI4326315.1"/>
    </source>
</evidence>
<sequence length="119" mass="13869">MNDWMFGPMCWVWLNWAHDQGAVVIVKSFNKERMNENLKIFEWRWSNKINGILLCRKEVELGDLGKGSQGPKIKAEEGNEVRLEKKEMRFWAEAVGVRVDPDQDEEKIGLDGDKDIISF</sequence>
<name>A0ACB9MV07_9MYRT</name>
<dbReference type="Proteomes" id="UP001057402">
    <property type="component" value="Chromosome 9"/>
</dbReference>
<protein>
    <submittedName>
        <fullName evidence="1">Uncharacterized protein</fullName>
    </submittedName>
</protein>
<accession>A0ACB9MV07</accession>
<evidence type="ECO:0000313" key="2">
    <source>
        <dbReference type="Proteomes" id="UP001057402"/>
    </source>
</evidence>
<reference evidence="2" key="1">
    <citation type="journal article" date="2023" name="Front. Plant Sci.">
        <title>Chromosomal-level genome assembly of Melastoma candidum provides insights into trichome evolution.</title>
        <authorList>
            <person name="Zhong Y."/>
            <person name="Wu W."/>
            <person name="Sun C."/>
            <person name="Zou P."/>
            <person name="Liu Y."/>
            <person name="Dai S."/>
            <person name="Zhou R."/>
        </authorList>
    </citation>
    <scope>NUCLEOTIDE SEQUENCE [LARGE SCALE GENOMIC DNA]</scope>
</reference>
<organism evidence="1 2">
    <name type="scientific">Melastoma candidum</name>
    <dbReference type="NCBI Taxonomy" id="119954"/>
    <lineage>
        <taxon>Eukaryota</taxon>
        <taxon>Viridiplantae</taxon>
        <taxon>Streptophyta</taxon>
        <taxon>Embryophyta</taxon>
        <taxon>Tracheophyta</taxon>
        <taxon>Spermatophyta</taxon>
        <taxon>Magnoliopsida</taxon>
        <taxon>eudicotyledons</taxon>
        <taxon>Gunneridae</taxon>
        <taxon>Pentapetalae</taxon>
        <taxon>rosids</taxon>
        <taxon>malvids</taxon>
        <taxon>Myrtales</taxon>
        <taxon>Melastomataceae</taxon>
        <taxon>Melastomatoideae</taxon>
        <taxon>Melastomateae</taxon>
        <taxon>Melastoma</taxon>
    </lineage>
</organism>
<dbReference type="EMBL" id="CM042888">
    <property type="protein sequence ID" value="KAI4326315.1"/>
    <property type="molecule type" value="Genomic_DNA"/>
</dbReference>
<gene>
    <name evidence="1" type="ORF">MLD38_031641</name>
</gene>
<keyword evidence="2" id="KW-1185">Reference proteome</keyword>